<proteinExistence type="predicted"/>
<keyword evidence="1" id="KW-0812">Transmembrane</keyword>
<keyword evidence="3" id="KW-1185">Reference proteome</keyword>
<accession>A0ABP7ALG3</accession>
<feature type="transmembrane region" description="Helical" evidence="1">
    <location>
        <begin position="58"/>
        <end position="80"/>
    </location>
</feature>
<dbReference type="EMBL" id="BAABAB010000036">
    <property type="protein sequence ID" value="GAA3635074.1"/>
    <property type="molecule type" value="Genomic_DNA"/>
</dbReference>
<keyword evidence="1" id="KW-1133">Transmembrane helix</keyword>
<organism evidence="2 3">
    <name type="scientific">Microlunatus ginsengisoli</name>
    <dbReference type="NCBI Taxonomy" id="363863"/>
    <lineage>
        <taxon>Bacteria</taxon>
        <taxon>Bacillati</taxon>
        <taxon>Actinomycetota</taxon>
        <taxon>Actinomycetes</taxon>
        <taxon>Propionibacteriales</taxon>
        <taxon>Propionibacteriaceae</taxon>
        <taxon>Microlunatus</taxon>
    </lineage>
</organism>
<evidence type="ECO:0000313" key="2">
    <source>
        <dbReference type="EMBL" id="GAA3635074.1"/>
    </source>
</evidence>
<dbReference type="Proteomes" id="UP001501490">
    <property type="component" value="Unassembled WGS sequence"/>
</dbReference>
<keyword evidence="1" id="KW-0472">Membrane</keyword>
<feature type="transmembrane region" description="Helical" evidence="1">
    <location>
        <begin position="32"/>
        <end position="51"/>
    </location>
</feature>
<evidence type="ECO:0000256" key="1">
    <source>
        <dbReference type="SAM" id="Phobius"/>
    </source>
</evidence>
<comment type="caution">
    <text evidence="2">The sequence shown here is derived from an EMBL/GenBank/DDBJ whole genome shotgun (WGS) entry which is preliminary data.</text>
</comment>
<name>A0ABP7ALG3_9ACTN</name>
<reference evidence="3" key="1">
    <citation type="journal article" date="2019" name="Int. J. Syst. Evol. Microbiol.">
        <title>The Global Catalogue of Microorganisms (GCM) 10K type strain sequencing project: providing services to taxonomists for standard genome sequencing and annotation.</title>
        <authorList>
            <consortium name="The Broad Institute Genomics Platform"/>
            <consortium name="The Broad Institute Genome Sequencing Center for Infectious Disease"/>
            <person name="Wu L."/>
            <person name="Ma J."/>
        </authorList>
    </citation>
    <scope>NUCLEOTIDE SEQUENCE [LARGE SCALE GENOMIC DNA]</scope>
    <source>
        <strain evidence="3">JCM 16929</strain>
    </source>
</reference>
<protein>
    <submittedName>
        <fullName evidence="2">Uncharacterized protein</fullName>
    </submittedName>
</protein>
<gene>
    <name evidence="2" type="ORF">GCM10022236_42100</name>
</gene>
<evidence type="ECO:0000313" key="3">
    <source>
        <dbReference type="Proteomes" id="UP001501490"/>
    </source>
</evidence>
<sequence length="191" mass="20760">MGFSVCLALAIGVWLWASSNLAAPFFPLAFAASVLFGLGVWWLCLAVLAVLRRQRPPLVVLITPIVVLPLVALGFTTLPIKARWLLSEPVFNAIVERAGPPTLRPADPDDEDEGWSELDPCPTVIGTYLVNECSQFPGGYLFWDSAGSGLIDDGGVAYLPNGIPDDLDTGWFESPEFTHLHGPWYAFASSW</sequence>